<gene>
    <name evidence="1" type="ORF">GCM10007301_10900</name>
</gene>
<protein>
    <submittedName>
        <fullName evidence="1">Uncharacterized protein</fullName>
    </submittedName>
</protein>
<dbReference type="RefSeq" id="WP_188576084.1">
    <property type="nucleotide sequence ID" value="NZ_BMCT01000001.1"/>
</dbReference>
<proteinExistence type="predicted"/>
<evidence type="ECO:0000313" key="2">
    <source>
        <dbReference type="Proteomes" id="UP000606044"/>
    </source>
</evidence>
<reference evidence="1" key="2">
    <citation type="submission" date="2020-09" db="EMBL/GenBank/DDBJ databases">
        <authorList>
            <person name="Sun Q."/>
            <person name="Sedlacek I."/>
        </authorList>
    </citation>
    <scope>NUCLEOTIDE SEQUENCE</scope>
    <source>
        <strain evidence="1">CCM 7897</strain>
    </source>
</reference>
<evidence type="ECO:0000313" key="1">
    <source>
        <dbReference type="EMBL" id="GGF53256.1"/>
    </source>
</evidence>
<accession>A0A917BQJ4</accession>
<dbReference type="AlphaFoldDB" id="A0A917BQJ4"/>
<comment type="caution">
    <text evidence="1">The sequence shown here is derived from an EMBL/GenBank/DDBJ whole genome shotgun (WGS) entry which is preliminary data.</text>
</comment>
<sequence>MQDDSEQPDATGTECLILTATDAAALAGPTAPGAALAPVALADGVTFVLPLQVLDDPAHQALSALLAQLPVERVEATRFPALPAQLVP</sequence>
<dbReference type="Proteomes" id="UP000606044">
    <property type="component" value="Unassembled WGS sequence"/>
</dbReference>
<dbReference type="EMBL" id="BMCT01000001">
    <property type="protein sequence ID" value="GGF53256.1"/>
    <property type="molecule type" value="Genomic_DNA"/>
</dbReference>
<name>A0A917BQJ4_9HYPH</name>
<keyword evidence="2" id="KW-1185">Reference proteome</keyword>
<organism evidence="1 2">
    <name type="scientific">Azorhizobium oxalatiphilum</name>
    <dbReference type="NCBI Taxonomy" id="980631"/>
    <lineage>
        <taxon>Bacteria</taxon>
        <taxon>Pseudomonadati</taxon>
        <taxon>Pseudomonadota</taxon>
        <taxon>Alphaproteobacteria</taxon>
        <taxon>Hyphomicrobiales</taxon>
        <taxon>Xanthobacteraceae</taxon>
        <taxon>Azorhizobium</taxon>
    </lineage>
</organism>
<reference evidence="1" key="1">
    <citation type="journal article" date="2014" name="Int. J. Syst. Evol. Microbiol.">
        <title>Complete genome sequence of Corynebacterium casei LMG S-19264T (=DSM 44701T), isolated from a smear-ripened cheese.</title>
        <authorList>
            <consortium name="US DOE Joint Genome Institute (JGI-PGF)"/>
            <person name="Walter F."/>
            <person name="Albersmeier A."/>
            <person name="Kalinowski J."/>
            <person name="Ruckert C."/>
        </authorList>
    </citation>
    <scope>NUCLEOTIDE SEQUENCE</scope>
    <source>
        <strain evidence="1">CCM 7897</strain>
    </source>
</reference>